<dbReference type="Gene3D" id="1.20.58.400">
    <property type="entry name" value="t-snare proteins"/>
    <property type="match status" value="1"/>
</dbReference>
<dbReference type="PANTHER" id="PTHR35893:SF3">
    <property type="entry name" value="INNER MEMBRANE PROTEIN"/>
    <property type="match status" value="1"/>
</dbReference>
<dbReference type="GO" id="GO:0043022">
    <property type="term" value="F:ribosome binding"/>
    <property type="evidence" value="ECO:0007669"/>
    <property type="project" value="InterPro"/>
</dbReference>
<sequence>MDTNNTIAEAQAASATVRDRLMDDLQHTIDEAEKWLEDSASEHAGVSSETRARFDDTLRTARSDLRKLEDSFLAHSRDAAETVDVFVRDNPWQAVGIGAAVGVVLGMLLSRK</sequence>
<reference evidence="5 6" key="1">
    <citation type="submission" date="2019-11" db="EMBL/GenBank/DDBJ databases">
        <title>Type strains purchased from KCTC, JCM and DSMZ.</title>
        <authorList>
            <person name="Lu H."/>
        </authorList>
    </citation>
    <scope>NUCLEOTIDE SEQUENCE [LARGE SCALE GENOMIC DNA]</scope>
    <source>
        <strain evidence="5 6">KCTC 22382</strain>
    </source>
</reference>
<organism evidence="5 6">
    <name type="scientific">Duganella radicis</name>
    <dbReference type="NCBI Taxonomy" id="551988"/>
    <lineage>
        <taxon>Bacteria</taxon>
        <taxon>Pseudomonadati</taxon>
        <taxon>Pseudomonadota</taxon>
        <taxon>Betaproteobacteria</taxon>
        <taxon>Burkholderiales</taxon>
        <taxon>Oxalobacteraceae</taxon>
        <taxon>Telluria group</taxon>
        <taxon>Duganella</taxon>
    </lineage>
</organism>
<feature type="domain" description="Vesicle transport v-SNARE N-terminal" evidence="3">
    <location>
        <begin position="4"/>
        <end position="72"/>
    </location>
</feature>
<evidence type="ECO:0000313" key="5">
    <source>
        <dbReference type="EMBL" id="MTV38305.1"/>
    </source>
</evidence>
<accession>A0A6L6PJ62</accession>
<keyword evidence="2" id="KW-0812">Transmembrane</keyword>
<evidence type="ECO:0000256" key="2">
    <source>
        <dbReference type="SAM" id="Phobius"/>
    </source>
</evidence>
<dbReference type="GO" id="GO:0016020">
    <property type="term" value="C:membrane"/>
    <property type="evidence" value="ECO:0007669"/>
    <property type="project" value="InterPro"/>
</dbReference>
<proteinExistence type="inferred from homology"/>
<evidence type="ECO:0000256" key="1">
    <source>
        <dbReference type="ARBA" id="ARBA00006108"/>
    </source>
</evidence>
<dbReference type="GO" id="GO:0006886">
    <property type="term" value="P:intracellular protein transport"/>
    <property type="evidence" value="ECO:0007669"/>
    <property type="project" value="InterPro"/>
</dbReference>
<dbReference type="GO" id="GO:0016192">
    <property type="term" value="P:vesicle-mediated transport"/>
    <property type="evidence" value="ECO:0007669"/>
    <property type="project" value="InterPro"/>
</dbReference>
<comment type="similarity">
    <text evidence="1">Belongs to the VTI1 family.</text>
</comment>
<keyword evidence="2" id="KW-1133">Transmembrane helix</keyword>
<dbReference type="PANTHER" id="PTHR35893">
    <property type="entry name" value="INNER MEMBRANE PROTEIN-RELATED"/>
    <property type="match status" value="1"/>
</dbReference>
<keyword evidence="6" id="KW-1185">Reference proteome</keyword>
<name>A0A6L6PJ62_9BURK</name>
<keyword evidence="2" id="KW-0472">Membrane</keyword>
<feature type="domain" description="DUF883" evidence="4">
    <location>
        <begin position="84"/>
        <end position="112"/>
    </location>
</feature>
<protein>
    <submittedName>
        <fullName evidence="5">DUF883 family protein</fullName>
    </submittedName>
</protein>
<dbReference type="RefSeq" id="WP_155463803.1">
    <property type="nucleotide sequence ID" value="NZ_WNKY01000010.1"/>
</dbReference>
<dbReference type="InterPro" id="IPR007705">
    <property type="entry name" value="Vesicle_trsprt_v-SNARE_N"/>
</dbReference>
<dbReference type="InterPro" id="IPR043605">
    <property type="entry name" value="DUF883_C"/>
</dbReference>
<comment type="caution">
    <text evidence="5">The sequence shown here is derived from an EMBL/GenBank/DDBJ whole genome shotgun (WGS) entry which is preliminary data.</text>
</comment>
<dbReference type="Pfam" id="PF05008">
    <property type="entry name" value="V-SNARE"/>
    <property type="match status" value="1"/>
</dbReference>
<dbReference type="Proteomes" id="UP000475582">
    <property type="component" value="Unassembled WGS sequence"/>
</dbReference>
<dbReference type="InterPro" id="IPR010279">
    <property type="entry name" value="YqjD/ElaB"/>
</dbReference>
<evidence type="ECO:0000259" key="4">
    <source>
        <dbReference type="Pfam" id="PF19029"/>
    </source>
</evidence>
<feature type="transmembrane region" description="Helical" evidence="2">
    <location>
        <begin position="92"/>
        <end position="110"/>
    </location>
</feature>
<dbReference type="AlphaFoldDB" id="A0A6L6PJ62"/>
<evidence type="ECO:0000313" key="6">
    <source>
        <dbReference type="Proteomes" id="UP000475582"/>
    </source>
</evidence>
<gene>
    <name evidence="5" type="ORF">GM676_12020</name>
</gene>
<dbReference type="OrthoDB" id="9181874at2"/>
<dbReference type="EMBL" id="WNKY01000010">
    <property type="protein sequence ID" value="MTV38305.1"/>
    <property type="molecule type" value="Genomic_DNA"/>
</dbReference>
<dbReference type="InterPro" id="IPR010989">
    <property type="entry name" value="SNARE"/>
</dbReference>
<dbReference type="SUPFAM" id="SSF47661">
    <property type="entry name" value="t-snare proteins"/>
    <property type="match status" value="1"/>
</dbReference>
<dbReference type="Pfam" id="PF19029">
    <property type="entry name" value="DUF883_C"/>
    <property type="match status" value="1"/>
</dbReference>
<evidence type="ECO:0000259" key="3">
    <source>
        <dbReference type="Pfam" id="PF05008"/>
    </source>
</evidence>
<dbReference type="InterPro" id="IPR038407">
    <property type="entry name" value="v-SNARE_N_sf"/>
</dbReference>